<dbReference type="PRINTS" id="PR00502">
    <property type="entry name" value="NUDIXFAMILY"/>
</dbReference>
<dbReference type="AlphaFoldDB" id="A0A7C8GUD1"/>
<protein>
    <submittedName>
        <fullName evidence="5">NUDIX hydrolase</fullName>
    </submittedName>
</protein>
<dbReference type="CDD" id="cd02883">
    <property type="entry name" value="NUDIX_Hydrolase"/>
    <property type="match status" value="1"/>
</dbReference>
<dbReference type="SUPFAM" id="SSF55811">
    <property type="entry name" value="Nudix"/>
    <property type="match status" value="1"/>
</dbReference>
<dbReference type="InterPro" id="IPR015797">
    <property type="entry name" value="NUDIX_hydrolase-like_dom_sf"/>
</dbReference>
<evidence type="ECO:0000256" key="3">
    <source>
        <dbReference type="RuleBase" id="RU003476"/>
    </source>
</evidence>
<keyword evidence="6" id="KW-1185">Reference proteome</keyword>
<dbReference type="OrthoDB" id="9816289at2"/>
<dbReference type="RefSeq" id="WP_153402162.1">
    <property type="nucleotide sequence ID" value="NZ_ML762426.1"/>
</dbReference>
<name>A0A7C8GUD1_9BACI</name>
<gene>
    <name evidence="5" type="ORF">F9U64_06360</name>
</gene>
<evidence type="ECO:0000259" key="4">
    <source>
        <dbReference type="PROSITE" id="PS51462"/>
    </source>
</evidence>
<dbReference type="PROSITE" id="PS51462">
    <property type="entry name" value="NUDIX"/>
    <property type="match status" value="1"/>
</dbReference>
<dbReference type="GO" id="GO:0016787">
    <property type="term" value="F:hydrolase activity"/>
    <property type="evidence" value="ECO:0007669"/>
    <property type="project" value="UniProtKB-KW"/>
</dbReference>
<sequence length="140" mass="15663">MKRVDVAYVMLFDERDEKILMVKNKGKNGSYFTLPGGAVEDGETLGEAAVREVKEETGLEIEVGNLLTVSEAFFVGRGHHAILFTFIGSITGGAVEIIYPDEIEQVTWMKVEEAERYLDISIENIKEMTTVPYIMRGIVN</sequence>
<evidence type="ECO:0000313" key="5">
    <source>
        <dbReference type="EMBL" id="KAB8138162.1"/>
    </source>
</evidence>
<dbReference type="PROSITE" id="PS00893">
    <property type="entry name" value="NUDIX_BOX"/>
    <property type="match status" value="1"/>
</dbReference>
<proteinExistence type="inferred from homology"/>
<feature type="domain" description="Nudix hydrolase" evidence="4">
    <location>
        <begin position="2"/>
        <end position="133"/>
    </location>
</feature>
<dbReference type="PANTHER" id="PTHR43736:SF1">
    <property type="entry name" value="DIHYDRONEOPTERIN TRIPHOSPHATE DIPHOSPHATASE"/>
    <property type="match status" value="1"/>
</dbReference>
<reference evidence="5 6" key="1">
    <citation type="submission" date="2019-10" db="EMBL/GenBank/DDBJ databases">
        <title>Gracilibacillus sp. nov. isolated from rice seeds.</title>
        <authorList>
            <person name="He S."/>
        </authorList>
    </citation>
    <scope>NUCLEOTIDE SEQUENCE [LARGE SCALE GENOMIC DNA]</scope>
    <source>
        <strain evidence="5 6">TD8</strain>
    </source>
</reference>
<keyword evidence="2 3" id="KW-0378">Hydrolase</keyword>
<dbReference type="InterPro" id="IPR020476">
    <property type="entry name" value="Nudix_hydrolase"/>
</dbReference>
<dbReference type="Pfam" id="PF00293">
    <property type="entry name" value="NUDIX"/>
    <property type="match status" value="1"/>
</dbReference>
<comment type="caution">
    <text evidence="5">The sequence shown here is derived from an EMBL/GenBank/DDBJ whole genome shotgun (WGS) entry which is preliminary data.</text>
</comment>
<dbReference type="InterPro" id="IPR000086">
    <property type="entry name" value="NUDIX_hydrolase_dom"/>
</dbReference>
<dbReference type="EMBL" id="WEID01000027">
    <property type="protein sequence ID" value="KAB8138162.1"/>
    <property type="molecule type" value="Genomic_DNA"/>
</dbReference>
<organism evidence="5 6">
    <name type="scientific">Gracilibacillus oryzae</name>
    <dbReference type="NCBI Taxonomy" id="1672701"/>
    <lineage>
        <taxon>Bacteria</taxon>
        <taxon>Bacillati</taxon>
        <taxon>Bacillota</taxon>
        <taxon>Bacilli</taxon>
        <taxon>Bacillales</taxon>
        <taxon>Bacillaceae</taxon>
        <taxon>Gracilibacillus</taxon>
    </lineage>
</organism>
<dbReference type="Gene3D" id="3.90.79.10">
    <property type="entry name" value="Nucleoside Triphosphate Pyrophosphohydrolase"/>
    <property type="match status" value="1"/>
</dbReference>
<accession>A0A7C8GUD1</accession>
<dbReference type="Proteomes" id="UP000480246">
    <property type="component" value="Unassembled WGS sequence"/>
</dbReference>
<evidence type="ECO:0000256" key="2">
    <source>
        <dbReference type="ARBA" id="ARBA00022801"/>
    </source>
</evidence>
<evidence type="ECO:0000313" key="6">
    <source>
        <dbReference type="Proteomes" id="UP000480246"/>
    </source>
</evidence>
<dbReference type="InterPro" id="IPR020084">
    <property type="entry name" value="NUDIX_hydrolase_CS"/>
</dbReference>
<comment type="similarity">
    <text evidence="1 3">Belongs to the Nudix hydrolase family.</text>
</comment>
<evidence type="ECO:0000256" key="1">
    <source>
        <dbReference type="ARBA" id="ARBA00005582"/>
    </source>
</evidence>
<dbReference type="PANTHER" id="PTHR43736">
    <property type="entry name" value="ADP-RIBOSE PYROPHOSPHATASE"/>
    <property type="match status" value="1"/>
</dbReference>